<sequence length="178" mass="19802">MLRLNLMPWRERQRLAALRRLRLMLVGAAVVALSAVLLIDQLARQRARQQADANNGQQAAIDVLEVQMTEHDRIRQSYDALRAQAAALADLRVEQGLVTAVFADLERALPKGVQLLRLELHDSRVSMVGVAASGAVVAQLMRELERSAVMRELELKSLKSQPGGDEFLLLARLSAFWS</sequence>
<dbReference type="PANTHER" id="PTHR40278">
    <property type="entry name" value="DNA UTILIZATION PROTEIN HOFN"/>
    <property type="match status" value="1"/>
</dbReference>
<keyword evidence="1" id="KW-1133">Transmembrane helix</keyword>
<evidence type="ECO:0000313" key="3">
    <source>
        <dbReference type="Proteomes" id="UP000237230"/>
    </source>
</evidence>
<dbReference type="InterPro" id="IPR007813">
    <property type="entry name" value="PilN"/>
</dbReference>
<keyword evidence="1" id="KW-0472">Membrane</keyword>
<dbReference type="Pfam" id="PF05137">
    <property type="entry name" value="PilN"/>
    <property type="match status" value="1"/>
</dbReference>
<reference evidence="2 3" key="2">
    <citation type="submission" date="2018-03" db="EMBL/GenBank/DDBJ databases">
        <title>Draft genome of Pseudomonas putida strain KH-21-114.</title>
        <authorList>
            <person name="Yoshizawa S."/>
            <person name="Khan N.H."/>
            <person name="Nishimura M."/>
            <person name="Chiura H.X."/>
            <person name="Ogura Y."/>
            <person name="Hayashi T."/>
            <person name="Kogure K."/>
        </authorList>
    </citation>
    <scope>NUCLEOTIDE SEQUENCE [LARGE SCALE GENOMIC DNA]</scope>
    <source>
        <strain evidence="2 3">KH-21-114</strain>
    </source>
</reference>
<dbReference type="AlphaFoldDB" id="A0A2S3XAV1"/>
<protein>
    <submittedName>
        <fullName evidence="2">Fimbrial protein</fullName>
    </submittedName>
</protein>
<dbReference type="OrthoDB" id="5296173at2"/>
<accession>A0A2S3XAV1</accession>
<gene>
    <name evidence="2" type="ORF">BGP84_05210</name>
</gene>
<reference evidence="2 3" key="1">
    <citation type="submission" date="2016-08" db="EMBL/GenBank/DDBJ databases">
        <authorList>
            <person name="Seilhamer J.J."/>
        </authorList>
    </citation>
    <scope>NUCLEOTIDE SEQUENCE [LARGE SCALE GENOMIC DNA]</scope>
    <source>
        <strain evidence="2 3">KH-21-114</strain>
    </source>
</reference>
<dbReference type="InterPro" id="IPR052534">
    <property type="entry name" value="Extracell_DNA_Util/SecSys_Comp"/>
</dbReference>
<name>A0A2S3XAV1_PSEPU</name>
<keyword evidence="1" id="KW-0812">Transmembrane</keyword>
<dbReference type="PANTHER" id="PTHR40278:SF1">
    <property type="entry name" value="DNA UTILIZATION PROTEIN HOFN"/>
    <property type="match status" value="1"/>
</dbReference>
<organism evidence="2 3">
    <name type="scientific">Pseudomonas putida</name>
    <name type="common">Arthrobacter siderocapsulatus</name>
    <dbReference type="NCBI Taxonomy" id="303"/>
    <lineage>
        <taxon>Bacteria</taxon>
        <taxon>Pseudomonadati</taxon>
        <taxon>Pseudomonadota</taxon>
        <taxon>Gammaproteobacteria</taxon>
        <taxon>Pseudomonadales</taxon>
        <taxon>Pseudomonadaceae</taxon>
        <taxon>Pseudomonas</taxon>
    </lineage>
</organism>
<evidence type="ECO:0000313" key="2">
    <source>
        <dbReference type="EMBL" id="POG12688.1"/>
    </source>
</evidence>
<proteinExistence type="predicted"/>
<feature type="transmembrane region" description="Helical" evidence="1">
    <location>
        <begin position="21"/>
        <end position="39"/>
    </location>
</feature>
<evidence type="ECO:0000256" key="1">
    <source>
        <dbReference type="SAM" id="Phobius"/>
    </source>
</evidence>
<comment type="caution">
    <text evidence="2">The sequence shown here is derived from an EMBL/GenBank/DDBJ whole genome shotgun (WGS) entry which is preliminary data.</text>
</comment>
<dbReference type="EMBL" id="MINH01000016">
    <property type="protein sequence ID" value="POG12688.1"/>
    <property type="molecule type" value="Genomic_DNA"/>
</dbReference>
<dbReference type="Proteomes" id="UP000237230">
    <property type="component" value="Unassembled WGS sequence"/>
</dbReference>
<dbReference type="RefSeq" id="WP_103446065.1">
    <property type="nucleotide sequence ID" value="NZ_MINH01000016.1"/>
</dbReference>